<organism evidence="4 5">
    <name type="scientific">Calocera cornea HHB12733</name>
    <dbReference type="NCBI Taxonomy" id="1353952"/>
    <lineage>
        <taxon>Eukaryota</taxon>
        <taxon>Fungi</taxon>
        <taxon>Dikarya</taxon>
        <taxon>Basidiomycota</taxon>
        <taxon>Agaricomycotina</taxon>
        <taxon>Dacrymycetes</taxon>
        <taxon>Dacrymycetales</taxon>
        <taxon>Dacrymycetaceae</taxon>
        <taxon>Calocera</taxon>
    </lineage>
</organism>
<dbReference type="PROSITE" id="PS50190">
    <property type="entry name" value="SEC7"/>
    <property type="match status" value="1"/>
</dbReference>
<protein>
    <recommendedName>
        <fullName evidence="6">SEC7 domain-containing protein</fullName>
    </recommendedName>
</protein>
<dbReference type="SMART" id="SM00233">
    <property type="entry name" value="PH"/>
    <property type="match status" value="1"/>
</dbReference>
<dbReference type="EMBL" id="KV423982">
    <property type="protein sequence ID" value="KZT56184.1"/>
    <property type="molecule type" value="Genomic_DNA"/>
</dbReference>
<feature type="compositionally biased region" description="Basic and acidic residues" evidence="1">
    <location>
        <begin position="994"/>
        <end position="1003"/>
    </location>
</feature>
<evidence type="ECO:0000313" key="5">
    <source>
        <dbReference type="Proteomes" id="UP000076842"/>
    </source>
</evidence>
<feature type="region of interest" description="Disordered" evidence="1">
    <location>
        <begin position="1"/>
        <end position="528"/>
    </location>
</feature>
<dbReference type="InterPro" id="IPR041681">
    <property type="entry name" value="PH_9"/>
</dbReference>
<keyword evidence="5" id="KW-1185">Reference proteome</keyword>
<feature type="region of interest" description="Disordered" evidence="1">
    <location>
        <begin position="1352"/>
        <end position="1405"/>
    </location>
</feature>
<feature type="compositionally biased region" description="Low complexity" evidence="1">
    <location>
        <begin position="325"/>
        <end position="335"/>
    </location>
</feature>
<accession>A0A165F4Q1</accession>
<feature type="compositionally biased region" description="Low complexity" evidence="1">
    <location>
        <begin position="437"/>
        <end position="459"/>
    </location>
</feature>
<evidence type="ECO:0000259" key="2">
    <source>
        <dbReference type="PROSITE" id="PS50003"/>
    </source>
</evidence>
<dbReference type="Pfam" id="PF15410">
    <property type="entry name" value="PH_9"/>
    <property type="match status" value="1"/>
</dbReference>
<dbReference type="Gene3D" id="2.30.29.30">
    <property type="entry name" value="Pleckstrin-homology domain (PH domain)/Phosphotyrosine-binding domain (PTB)"/>
    <property type="match status" value="1"/>
</dbReference>
<dbReference type="GO" id="GO:0005085">
    <property type="term" value="F:guanyl-nucleotide exchange factor activity"/>
    <property type="evidence" value="ECO:0007669"/>
    <property type="project" value="InterPro"/>
</dbReference>
<dbReference type="SUPFAM" id="SSF50729">
    <property type="entry name" value="PH domain-like"/>
    <property type="match status" value="1"/>
</dbReference>
<evidence type="ECO:0000259" key="3">
    <source>
        <dbReference type="PROSITE" id="PS50190"/>
    </source>
</evidence>
<feature type="compositionally biased region" description="Low complexity" evidence="1">
    <location>
        <begin position="1352"/>
        <end position="1365"/>
    </location>
</feature>
<feature type="compositionally biased region" description="Basic and acidic residues" evidence="1">
    <location>
        <begin position="397"/>
        <end position="408"/>
    </location>
</feature>
<evidence type="ECO:0000256" key="1">
    <source>
        <dbReference type="SAM" id="MobiDB-lite"/>
    </source>
</evidence>
<dbReference type="Gene3D" id="1.10.1000.11">
    <property type="entry name" value="Arf Nucleotide-binding Site Opener,domain 2"/>
    <property type="match status" value="1"/>
</dbReference>
<feature type="compositionally biased region" description="Polar residues" evidence="1">
    <location>
        <begin position="342"/>
        <end position="353"/>
    </location>
</feature>
<dbReference type="InParanoid" id="A0A165F4Q1"/>
<dbReference type="InterPro" id="IPR000904">
    <property type="entry name" value="Sec7_dom"/>
</dbReference>
<proteinExistence type="predicted"/>
<feature type="compositionally biased region" description="Low complexity" evidence="1">
    <location>
        <begin position="82"/>
        <end position="148"/>
    </location>
</feature>
<dbReference type="PROSITE" id="PS50003">
    <property type="entry name" value="PH_DOMAIN"/>
    <property type="match status" value="1"/>
</dbReference>
<name>A0A165F4Q1_9BASI</name>
<feature type="compositionally biased region" description="Low complexity" evidence="1">
    <location>
        <begin position="934"/>
        <end position="951"/>
    </location>
</feature>
<feature type="region of interest" description="Disordered" evidence="1">
    <location>
        <begin position="766"/>
        <end position="805"/>
    </location>
</feature>
<feature type="domain" description="PH" evidence="2">
    <location>
        <begin position="1049"/>
        <end position="1173"/>
    </location>
</feature>
<dbReference type="STRING" id="1353952.A0A165F4Q1"/>
<dbReference type="Proteomes" id="UP000076842">
    <property type="component" value="Unassembled WGS sequence"/>
</dbReference>
<sequence>MGTSRQKAAPPPVPQIPDKYSSPGRMSQAQRIRDEVLAQAQSQAQSQSGASSAGTSPSQAATSSTTAPSSSAATAGTGGGSAPPSSFQAPTPRRPSTSSSVPSLGSSLSGSTSGPGARRRPSVSPARPSTSSASSRPSTTTVTNHNHGNGNGNGNGSGAGVGAPRPSTSSDKSVEQQLRDMVALYPAPRTSGDRKRSVDVHPSSSASGSAPASASALARARSSSRDGRRRSMSVSDLDWQTFLRETASGLSVSPAKPASGLTATSTSTSASTASSAGAFGTTSTGGLTHTHTLPSLSINTSASAQAHAQAHVARARPAPLGPGSGSSSSAPASSPDAEAMSVPSTARTGSFMTATEGHECVPSGGEGRASVAGSGSARDKGRLSVLTASGSGYGSAEGRDSTDGRESVHSQASAGAGGAVGGRALELPRAGEEEGARTPTSATTATGSAGTGTTAMAGRASEDATLLPEGKKRVPMPPRTTSAPSPGSATTSVSTVTASSASTSATTPSRLLPVPPAAASSKSIPLPAGGPPAAGPAFLLSPSSPTPSAYAVPHHRSASASAPSLAIYPAHAHPALGLGVDAPAPAGAAGTSPANSTLEGMESRAWELARKCWDEEQGWIGRERMAEWLGGVGAINKAALKHYMDFFDFSSLRLDQAFRRLCAKLYLKAETQQLDRILDQFARRYWECNPATIYGSASVVHAIAYSLLLLNTDLHIAELSSHMSRREFVRNTMETVWAQLRPEQRDNAPISPASVTSGPPVVISRTPGGSVSMDIPRTSLSSPVEEGETEIPPVKHQRDRSGSLTSWKDKLQRSDTAPMLSMMGTEKKEHAHIASVSVPVLRKSESEMSMDEAATAAVAAHKAGAQDYGKGWEGDMESLLKDMFNSVKTQQILQPIANMSASSTNLSSAMRRPSVRTPGNLKRGSIRGLHQLLSASGPQSPYSSAGGSSSSIDGRLSPAPSFATSETNFGSGSTLFTPTLGFASNLSHSIIKESLGEDSDGHRSGRGLSTAGGKRDLASHSTASLVSQGQESNDDGELSDEELALLGPPWAKEGMLCRKQYWESAGKRAKNKDWKDVFVVIQKGELSMFVFGEGSSTRAGAGVGGGNWLSNAQQVGSVTLAHSLAHVLPPPGYNRQRPHCFVLTLSDGAVYFFQAGTEDLVNEWVSTCNYWAARLSKEPLQGGVSNMEYGWNRVIPGSSAYAVEQRADTLSIKSSSMSLRIGNSPYADRTLIAEWKTPMAPSIPSTLDEETQLESLQKHVKTLQNDLDAHTQLKQPMLQLYTPRSTPYARALANWEKKSQYLLSEVVKYTSYVESLRNAMSLRLKKQGEKTMERALNKGSTAIVDLVSPSSASASSANTAAPGPSRKASSAPVDTIQELPEPVTPAKSEFHGSNSGHKKDVEAEP</sequence>
<gene>
    <name evidence="4" type="ORF">CALCODRAFT_497760</name>
</gene>
<evidence type="ECO:0008006" key="6">
    <source>
        <dbReference type="Google" id="ProtNLM"/>
    </source>
</evidence>
<dbReference type="FunCoup" id="A0A165F4Q1">
    <property type="interactions" value="25"/>
</dbReference>
<feature type="region of interest" description="Disordered" evidence="1">
    <location>
        <begin position="902"/>
        <end position="959"/>
    </location>
</feature>
<evidence type="ECO:0000313" key="4">
    <source>
        <dbReference type="EMBL" id="KZT56184.1"/>
    </source>
</evidence>
<dbReference type="PANTHER" id="PTHR10663">
    <property type="entry name" value="GUANYL-NUCLEOTIDE EXCHANGE FACTOR"/>
    <property type="match status" value="1"/>
</dbReference>
<feature type="compositionally biased region" description="Gly residues" evidence="1">
    <location>
        <begin position="149"/>
        <end position="161"/>
    </location>
</feature>
<dbReference type="InterPro" id="IPR011993">
    <property type="entry name" value="PH-like_dom_sf"/>
</dbReference>
<feature type="compositionally biased region" description="Low complexity" evidence="1">
    <location>
        <begin position="38"/>
        <end position="75"/>
    </location>
</feature>
<feature type="compositionally biased region" description="Low complexity" evidence="1">
    <location>
        <begin position="479"/>
        <end position="510"/>
    </location>
</feature>
<feature type="compositionally biased region" description="Polar residues" evidence="1">
    <location>
        <begin position="1019"/>
        <end position="1031"/>
    </location>
</feature>
<feature type="domain" description="SEC7" evidence="3">
    <location>
        <begin position="574"/>
        <end position="790"/>
    </location>
</feature>
<feature type="region of interest" description="Disordered" evidence="1">
    <location>
        <begin position="994"/>
        <end position="1039"/>
    </location>
</feature>
<dbReference type="GO" id="GO:0032012">
    <property type="term" value="P:regulation of ARF protein signal transduction"/>
    <property type="evidence" value="ECO:0007669"/>
    <property type="project" value="InterPro"/>
</dbReference>
<dbReference type="InterPro" id="IPR023394">
    <property type="entry name" value="Sec7_C_sf"/>
</dbReference>
<reference evidence="4 5" key="1">
    <citation type="journal article" date="2016" name="Mol. Biol. Evol.">
        <title>Comparative Genomics of Early-Diverging Mushroom-Forming Fungi Provides Insights into the Origins of Lignocellulose Decay Capabilities.</title>
        <authorList>
            <person name="Nagy L.G."/>
            <person name="Riley R."/>
            <person name="Tritt A."/>
            <person name="Adam C."/>
            <person name="Daum C."/>
            <person name="Floudas D."/>
            <person name="Sun H."/>
            <person name="Yadav J.S."/>
            <person name="Pangilinan J."/>
            <person name="Larsson K.H."/>
            <person name="Matsuura K."/>
            <person name="Barry K."/>
            <person name="Labutti K."/>
            <person name="Kuo R."/>
            <person name="Ohm R.A."/>
            <person name="Bhattacharya S.S."/>
            <person name="Shirouzu T."/>
            <person name="Yoshinaga Y."/>
            <person name="Martin F.M."/>
            <person name="Grigoriev I.V."/>
            <person name="Hibbett D.S."/>
        </authorList>
    </citation>
    <scope>NUCLEOTIDE SEQUENCE [LARGE SCALE GENOMIC DNA]</scope>
    <source>
        <strain evidence="4 5">HHB12733</strain>
    </source>
</reference>
<dbReference type="PANTHER" id="PTHR10663:SF373">
    <property type="entry name" value="PH AND SEC7 DOMAIN-CONTAINING PROTEIN C11E3.11C"/>
    <property type="match status" value="1"/>
</dbReference>
<dbReference type="OrthoDB" id="2157641at2759"/>
<dbReference type="SMART" id="SM00222">
    <property type="entry name" value="Sec7"/>
    <property type="match status" value="1"/>
</dbReference>
<dbReference type="InterPro" id="IPR001849">
    <property type="entry name" value="PH_domain"/>
</dbReference>
<dbReference type="SUPFAM" id="SSF48425">
    <property type="entry name" value="Sec7 domain"/>
    <property type="match status" value="1"/>
</dbReference>
<feature type="compositionally biased region" description="Low complexity" evidence="1">
    <location>
        <begin position="258"/>
        <end position="318"/>
    </location>
</feature>
<dbReference type="InterPro" id="IPR035999">
    <property type="entry name" value="Sec7_dom_sf"/>
</dbReference>
<dbReference type="Pfam" id="PF01369">
    <property type="entry name" value="Sec7"/>
    <property type="match status" value="1"/>
</dbReference>
<dbReference type="CDD" id="cd00171">
    <property type="entry name" value="Sec7"/>
    <property type="match status" value="1"/>
</dbReference>
<feature type="compositionally biased region" description="Low complexity" evidence="1">
    <location>
        <begin position="200"/>
        <end position="221"/>
    </location>
</feature>